<organism evidence="2 3">
    <name type="scientific">Rhodopirellula baltica (strain DSM 10527 / NCIMB 13988 / SH1)</name>
    <dbReference type="NCBI Taxonomy" id="243090"/>
    <lineage>
        <taxon>Bacteria</taxon>
        <taxon>Pseudomonadati</taxon>
        <taxon>Planctomycetota</taxon>
        <taxon>Planctomycetia</taxon>
        <taxon>Pirellulales</taxon>
        <taxon>Pirellulaceae</taxon>
        <taxon>Rhodopirellula</taxon>
    </lineage>
</organism>
<gene>
    <name evidence="2" type="ordered locus">RB9260</name>
</gene>
<dbReference type="STRING" id="243090.RB9260"/>
<protein>
    <submittedName>
        <fullName evidence="2">Similar to sdrC-putative serine-aspartate (SD) repeat-containing protein</fullName>
    </submittedName>
</protein>
<feature type="signal peptide" evidence="1">
    <location>
        <begin position="1"/>
        <end position="34"/>
    </location>
</feature>
<dbReference type="Gene3D" id="2.60.40.1120">
    <property type="entry name" value="Carboxypeptidase-like, regulatory domain"/>
    <property type="match status" value="1"/>
</dbReference>
<dbReference type="HOGENOM" id="CLU_643843_0_0_0"/>
<proteinExistence type="predicted"/>
<dbReference type="KEGG" id="rba:RB9260"/>
<accession>Q7ULV5</accession>
<keyword evidence="3" id="KW-1185">Reference proteome</keyword>
<dbReference type="PATRIC" id="fig|243090.15.peg.4435"/>
<dbReference type="EMBL" id="BX294149">
    <property type="protein sequence ID" value="CAD76164.1"/>
    <property type="molecule type" value="Genomic_DNA"/>
</dbReference>
<dbReference type="Pfam" id="PF13620">
    <property type="entry name" value="CarboxypepD_reg"/>
    <property type="match status" value="1"/>
</dbReference>
<reference evidence="2 3" key="1">
    <citation type="journal article" date="2003" name="Proc. Natl. Acad. Sci. U.S.A.">
        <title>Complete genome sequence of the marine planctomycete Pirellula sp. strain 1.</title>
        <authorList>
            <person name="Gloeckner F.O."/>
            <person name="Kube M."/>
            <person name="Bauer M."/>
            <person name="Teeling H."/>
            <person name="Lombardot T."/>
            <person name="Ludwig W."/>
            <person name="Gade D."/>
            <person name="Beck A."/>
            <person name="Borzym K."/>
            <person name="Heitmann K."/>
            <person name="Rabus R."/>
            <person name="Schlesner H."/>
            <person name="Amann R."/>
            <person name="Reinhardt R."/>
        </authorList>
    </citation>
    <scope>NUCLEOTIDE SEQUENCE [LARGE SCALE GENOMIC DNA]</scope>
    <source>
        <strain evidence="3">DSM 10527 / NCIMB 13988 / SH1</strain>
    </source>
</reference>
<dbReference type="AlphaFoldDB" id="Q7ULV5"/>
<dbReference type="InParanoid" id="Q7ULV5"/>
<dbReference type="EnsemblBacteria" id="CAD76164">
    <property type="protein sequence ID" value="CAD76164"/>
    <property type="gene ID" value="RB9260"/>
</dbReference>
<name>Q7ULV5_RHOBA</name>
<keyword evidence="1" id="KW-0732">Signal</keyword>
<dbReference type="SUPFAM" id="SSF49478">
    <property type="entry name" value="Cna protein B-type domain"/>
    <property type="match status" value="1"/>
</dbReference>
<evidence type="ECO:0000256" key="1">
    <source>
        <dbReference type="SAM" id="SignalP"/>
    </source>
</evidence>
<evidence type="ECO:0000313" key="3">
    <source>
        <dbReference type="Proteomes" id="UP000001025"/>
    </source>
</evidence>
<dbReference type="OrthoDB" id="250040at2"/>
<sequence>MYFRQLRHPNQRHTMKRFAAFAGMLAMTMTIAVAQDSNVKLNDHLTVPQWVNPAVAGELTGRLILPSTDGSSETIADATIVLTDASGKTLRSKSNEEGDFTFTGVAPGVYALSARADGAFACCAMHVVSDDMASSEMYPKTAEIAAAGIDYSIIKSSIIRYLPPAGKDSLTSIANADLKGISSQVVGENLFRVAQSNGGMKGRIHMAGAEGRSLTDAGLLNIFLIQDGETVDRVVSNRDGSFEFAGVEPGEYSILAIGLSGLGMAGFELVDEATANAETALTNANGETFVGFGHNNACCCCCPQFSMQVAPLPMAIEACNEVVISESIVVEETIVDDGMIVEDGFGTAVDAFGNPVDAFGNPIGGGGFAGGGGSYGGGFGGGGGGGFGGGLGGIASLAGLGIIAASLDDDDNDNVFPPQPASPIVP</sequence>
<dbReference type="Proteomes" id="UP000001025">
    <property type="component" value="Chromosome"/>
</dbReference>
<evidence type="ECO:0000313" key="2">
    <source>
        <dbReference type="EMBL" id="CAD76164.1"/>
    </source>
</evidence>
<feature type="chain" id="PRO_5004292125" evidence="1">
    <location>
        <begin position="35"/>
        <end position="426"/>
    </location>
</feature>